<keyword evidence="1" id="KW-1133">Transmembrane helix</keyword>
<proteinExistence type="predicted"/>
<evidence type="ECO:0000313" key="2">
    <source>
        <dbReference type="EMBL" id="MCF2947984.1"/>
    </source>
</evidence>
<dbReference type="Pfam" id="PF06796">
    <property type="entry name" value="NapE"/>
    <property type="match status" value="1"/>
</dbReference>
<keyword evidence="1" id="KW-0472">Membrane</keyword>
<dbReference type="RefSeq" id="WP_235311522.1">
    <property type="nucleotide sequence ID" value="NZ_JAKGAS010000003.1"/>
</dbReference>
<dbReference type="EMBL" id="JAKGAS010000003">
    <property type="protein sequence ID" value="MCF2947984.1"/>
    <property type="molecule type" value="Genomic_DNA"/>
</dbReference>
<dbReference type="Proteomes" id="UP001521137">
    <property type="component" value="Unassembled WGS sequence"/>
</dbReference>
<evidence type="ECO:0000256" key="1">
    <source>
        <dbReference type="SAM" id="Phobius"/>
    </source>
</evidence>
<sequence length="47" mass="5278">MKSTKKEEFRAFLLIAVFLFPFLSVVIVGGLGFTIWISQMLFGLPGQ</sequence>
<comment type="caution">
    <text evidence="2">The sequence shown here is derived from an EMBL/GenBank/DDBJ whole genome shotgun (WGS) entry which is preliminary data.</text>
</comment>
<organism evidence="2 3">
    <name type="scientific">Paraglaciecola algarum</name>
    <dbReference type="NCBI Taxonomy" id="3050085"/>
    <lineage>
        <taxon>Bacteria</taxon>
        <taxon>Pseudomonadati</taxon>
        <taxon>Pseudomonadota</taxon>
        <taxon>Gammaproteobacteria</taxon>
        <taxon>Alteromonadales</taxon>
        <taxon>Alteromonadaceae</taxon>
        <taxon>Paraglaciecola</taxon>
    </lineage>
</organism>
<reference evidence="2 3" key="1">
    <citation type="submission" date="2022-01" db="EMBL/GenBank/DDBJ databases">
        <title>Paraglaciecola sp. G1-23.</title>
        <authorList>
            <person name="Jin M.S."/>
            <person name="Han D.M."/>
            <person name="Kim H.M."/>
            <person name="Jeon C.O."/>
        </authorList>
    </citation>
    <scope>NUCLEOTIDE SEQUENCE [LARGE SCALE GENOMIC DNA]</scope>
    <source>
        <strain evidence="2 3">G1-23</strain>
    </source>
</reference>
<dbReference type="InterPro" id="IPR010649">
    <property type="entry name" value="NapE_TorE"/>
</dbReference>
<evidence type="ECO:0000313" key="3">
    <source>
        <dbReference type="Proteomes" id="UP001521137"/>
    </source>
</evidence>
<protein>
    <submittedName>
        <fullName evidence="2">Periplasmic nitrate reductase, NapE protein</fullName>
    </submittedName>
</protein>
<keyword evidence="3" id="KW-1185">Reference proteome</keyword>
<accession>A0ABS9D4Y5</accession>
<keyword evidence="1" id="KW-0812">Transmembrane</keyword>
<name>A0ABS9D4Y5_9ALTE</name>
<gene>
    <name evidence="2" type="ORF">L0668_07690</name>
</gene>
<feature type="transmembrane region" description="Helical" evidence="1">
    <location>
        <begin position="12"/>
        <end position="37"/>
    </location>
</feature>